<dbReference type="InterPro" id="IPR027268">
    <property type="entry name" value="Peptidase_M4/M1_CTD_sf"/>
</dbReference>
<evidence type="ECO:0000259" key="2">
    <source>
        <dbReference type="Pfam" id="PF05299"/>
    </source>
</evidence>
<protein>
    <submittedName>
        <fullName evidence="4">Peptidase M61</fullName>
    </submittedName>
</protein>
<comment type="caution">
    <text evidence="4">The sequence shown here is derived from an EMBL/GenBank/DDBJ whole genome shotgun (WGS) entry which is preliminary data.</text>
</comment>
<organism evidence="4 5">
    <name type="scientific">Sediminibacterium roseum</name>
    <dbReference type="NCBI Taxonomy" id="1978412"/>
    <lineage>
        <taxon>Bacteria</taxon>
        <taxon>Pseudomonadati</taxon>
        <taxon>Bacteroidota</taxon>
        <taxon>Chitinophagia</taxon>
        <taxon>Chitinophagales</taxon>
        <taxon>Chitinophagaceae</taxon>
        <taxon>Sediminibacterium</taxon>
    </lineage>
</organism>
<feature type="chain" id="PRO_5047032606" evidence="1">
    <location>
        <begin position="20"/>
        <end position="614"/>
    </location>
</feature>
<dbReference type="EMBL" id="JAACJS010000011">
    <property type="protein sequence ID" value="NCI49553.1"/>
    <property type="molecule type" value="Genomic_DNA"/>
</dbReference>
<dbReference type="SUPFAM" id="SSF55486">
    <property type="entry name" value="Metalloproteases ('zincins'), catalytic domain"/>
    <property type="match status" value="1"/>
</dbReference>
<name>A0ABW9ZWF5_9BACT</name>
<evidence type="ECO:0000256" key="1">
    <source>
        <dbReference type="SAM" id="SignalP"/>
    </source>
</evidence>
<dbReference type="Gene3D" id="1.10.390.10">
    <property type="entry name" value="Neutral Protease Domain 2"/>
    <property type="match status" value="1"/>
</dbReference>
<evidence type="ECO:0000259" key="3">
    <source>
        <dbReference type="Pfam" id="PF17899"/>
    </source>
</evidence>
<dbReference type="Pfam" id="PF17899">
    <property type="entry name" value="Peptidase_M61_N"/>
    <property type="match status" value="1"/>
</dbReference>
<keyword evidence="5" id="KW-1185">Reference proteome</keyword>
<feature type="domain" description="Peptidase M61 catalytic" evidence="2">
    <location>
        <begin position="297"/>
        <end position="406"/>
    </location>
</feature>
<dbReference type="Gene3D" id="2.30.42.10">
    <property type="match status" value="1"/>
</dbReference>
<gene>
    <name evidence="4" type="ORF">GWC95_06445</name>
</gene>
<reference evidence="4 5" key="1">
    <citation type="submission" date="2020-01" db="EMBL/GenBank/DDBJ databases">
        <title>Genome analysis.</title>
        <authorList>
            <person name="Wu S."/>
            <person name="Wang G."/>
        </authorList>
    </citation>
    <scope>NUCLEOTIDE SEQUENCE [LARGE SCALE GENOMIC DNA]</scope>
    <source>
        <strain evidence="4 5">SYL130</strain>
    </source>
</reference>
<evidence type="ECO:0000313" key="5">
    <source>
        <dbReference type="Proteomes" id="UP000753802"/>
    </source>
</evidence>
<proteinExistence type="predicted"/>
<dbReference type="SUPFAM" id="SSF50156">
    <property type="entry name" value="PDZ domain-like"/>
    <property type="match status" value="1"/>
</dbReference>
<dbReference type="RefSeq" id="WP_161817867.1">
    <property type="nucleotide sequence ID" value="NZ_JAACJS010000011.1"/>
</dbReference>
<evidence type="ECO:0000313" key="4">
    <source>
        <dbReference type="EMBL" id="NCI49553.1"/>
    </source>
</evidence>
<sequence>MRNLIIIAAVLLLSNTAMAQKPKGYQYSIDLNNSSDDKFWVELVTPAIKSNSIVFHLPKTVPGTYSNDDYGHFANELKAFDSKGNELTVTRVDANSWQIDNAKKLAKVTYKVDDTFDDRTRKEKVFEPTGSSVQHDTAYVMNTYTVMGYFTGMEELPYTLTVKHKPDFYGSTAMKDADDASDKDVFTSLNYHEMADNPIMYTRPDTTTIKVGGADILISVYSPNKLITSQFLATRLDSLTRAQVQYLGGKLPVNKYAYLIYLFDKQPISNASGALEHSYSSLYSLGESNPEAFAQNFKDVAAHEFFHILTPLSVHAEEIQYFDFTDPKMSEHLWLYEGSTEYHAHKAQLQAKLISVDRFLSVMGTKITSSRLQFNDTLPFTFMSKNVLDTAYEKQYGNVYQKGALINLCLDVKLRQLSGGKYGLIDLIKDLSAKYGKGKPFKDADLFPVIGKLTYPEIQQFLQTYVGGNTPLPLEEIFHATGIRWTKDTTVQVFSFGGFRARAAGNSVYFAMVTPDDFGRKMGYQQGDTVVSVNGTAVTPKNFGAVTAKIAATAKPGDELSMEVIRTVNGKSEHVTLQQPIQFVPQKRYNILKLDGNATSAQVALRNAWFQVTP</sequence>
<feature type="signal peptide" evidence="1">
    <location>
        <begin position="1"/>
        <end position="19"/>
    </location>
</feature>
<feature type="domain" description="Peptidase M61 N-terminal" evidence="3">
    <location>
        <begin position="26"/>
        <end position="202"/>
    </location>
</feature>
<dbReference type="InterPro" id="IPR036034">
    <property type="entry name" value="PDZ_sf"/>
</dbReference>
<dbReference type="Pfam" id="PF05299">
    <property type="entry name" value="Peptidase_M61"/>
    <property type="match status" value="1"/>
</dbReference>
<keyword evidence="1" id="KW-0732">Signal</keyword>
<dbReference type="Gene3D" id="2.60.40.3650">
    <property type="match status" value="1"/>
</dbReference>
<dbReference type="InterPro" id="IPR040756">
    <property type="entry name" value="Peptidase_M61_N"/>
</dbReference>
<dbReference type="Proteomes" id="UP000753802">
    <property type="component" value="Unassembled WGS sequence"/>
</dbReference>
<accession>A0ABW9ZWF5</accession>
<dbReference type="InterPro" id="IPR007963">
    <property type="entry name" value="Peptidase_M61_catalytic"/>
</dbReference>